<comment type="caution">
    <text evidence="4">The sequence shown here is derived from an EMBL/GenBank/DDBJ whole genome shotgun (WGS) entry which is preliminary data.</text>
</comment>
<dbReference type="Pfam" id="PF24883">
    <property type="entry name" value="NPHP3_N"/>
    <property type="match status" value="1"/>
</dbReference>
<feature type="compositionally biased region" description="Polar residues" evidence="2">
    <location>
        <begin position="11"/>
        <end position="23"/>
    </location>
</feature>
<dbReference type="Gene3D" id="1.20.5.340">
    <property type="match status" value="2"/>
</dbReference>
<dbReference type="Pfam" id="PF23397">
    <property type="entry name" value="DUF7104"/>
    <property type="match status" value="13"/>
</dbReference>
<evidence type="ECO:0000259" key="3">
    <source>
        <dbReference type="Pfam" id="PF24883"/>
    </source>
</evidence>
<dbReference type="SUPFAM" id="SSF53474">
    <property type="entry name" value="alpha/beta-Hydrolases"/>
    <property type="match status" value="1"/>
</dbReference>
<feature type="domain" description="Nephrocystin 3-like N-terminal" evidence="3">
    <location>
        <begin position="443"/>
        <end position="605"/>
    </location>
</feature>
<evidence type="ECO:0000256" key="2">
    <source>
        <dbReference type="SAM" id="MobiDB-lite"/>
    </source>
</evidence>
<dbReference type="PANTHER" id="PTHR10039">
    <property type="entry name" value="AMELOGENIN"/>
    <property type="match status" value="1"/>
</dbReference>
<dbReference type="InterPro" id="IPR027417">
    <property type="entry name" value="P-loop_NTPase"/>
</dbReference>
<dbReference type="Gene3D" id="3.40.50.300">
    <property type="entry name" value="P-loop containing nucleotide triphosphate hydrolases"/>
    <property type="match status" value="1"/>
</dbReference>
<evidence type="ECO:0000256" key="1">
    <source>
        <dbReference type="ARBA" id="ARBA00022737"/>
    </source>
</evidence>
<protein>
    <recommendedName>
        <fullName evidence="3">Nephrocystin 3-like N-terminal domain-containing protein</fullName>
    </recommendedName>
</protein>
<accession>A0A9N9YEQ9</accession>
<name>A0A9N9YEQ9_9HYPO</name>
<reference evidence="4" key="1">
    <citation type="submission" date="2021-10" db="EMBL/GenBank/DDBJ databases">
        <authorList>
            <person name="Piombo E."/>
        </authorList>
    </citation>
    <scope>NUCLEOTIDE SEQUENCE</scope>
</reference>
<dbReference type="InterPro" id="IPR055530">
    <property type="entry name" value="DUF7104"/>
</dbReference>
<evidence type="ECO:0000313" key="4">
    <source>
        <dbReference type="EMBL" id="CAH0014975.1"/>
    </source>
</evidence>
<dbReference type="InterPro" id="IPR029058">
    <property type="entry name" value="AB_hydrolase_fold"/>
</dbReference>
<dbReference type="OrthoDB" id="7464126at2759"/>
<dbReference type="PANTHER" id="PTHR10039:SF14">
    <property type="entry name" value="NACHT DOMAIN-CONTAINING PROTEIN"/>
    <property type="match status" value="1"/>
</dbReference>
<evidence type="ECO:0000313" key="5">
    <source>
        <dbReference type="Proteomes" id="UP000696573"/>
    </source>
</evidence>
<dbReference type="Proteomes" id="UP000696573">
    <property type="component" value="Unassembled WGS sequence"/>
</dbReference>
<dbReference type="SUPFAM" id="SSF52540">
    <property type="entry name" value="P-loop containing nucleoside triphosphate hydrolases"/>
    <property type="match status" value="1"/>
</dbReference>
<keyword evidence="5" id="KW-1185">Reference proteome</keyword>
<organism evidence="4 5">
    <name type="scientific">Clonostachys rhizophaga</name>
    <dbReference type="NCBI Taxonomy" id="160324"/>
    <lineage>
        <taxon>Eukaryota</taxon>
        <taxon>Fungi</taxon>
        <taxon>Dikarya</taxon>
        <taxon>Ascomycota</taxon>
        <taxon>Pezizomycotina</taxon>
        <taxon>Sordariomycetes</taxon>
        <taxon>Hypocreomycetidae</taxon>
        <taxon>Hypocreales</taxon>
        <taxon>Bionectriaceae</taxon>
        <taxon>Clonostachys</taxon>
    </lineage>
</organism>
<sequence length="1401" mass="158014">MSNLGKRRSCESQNNESSANNRTLHVKEDTKTDLKPKCFRIEEIPITVTEEELQRQLAQSLDGQESSNIHLTLARSFGDYQTATFMSTSIPRNLEYPVDSEFIGVTPLFEPEHAEIDIIAVHGLGSHAIGGFKSKGTNHVWLRDSLPHDIPNSRVLLYGYDSSIMNKDHKISISGLGKTFLNSYKTFRKDTKTTQRPIIFLGHSLGGLLIKEALCLASDGERDAQNMDFCKSSYGLVFFGVPNLGLKHESLKEITREHLNKQLILDLSVDTESEPTSYLQGLQEKFISCHRKQKPPMKIISFYEEKKTPTVAVDDTGKLGRAGEPCFIVTKESACRIGFEDDTQSQHPLPFDHSDLVKFMRLADPSYRIVQDKLGDLVREGCDFVPRRFQSDIKLSEEQKRHWDDLNVPDYRAFYENKEKLAKPVEGSLQWLVSKGSQRPQGENSLQYEDFEAWRDNSKPSSLLILGPPGMGKSVLSKFVVNHIQQFVKNRHKNKVIFFFCNIKDVNARTASSVLRALIVQLCTDKRYFLKLPNRFQAPGGSKAFHSATFEELWGTFDDLVQSRQHNRIFCIIDGLDVYETEGMQNLVAKLGEMKEPIRLFLTSRPDGPVGNFLLGTKRNLRQPNNDIEVFITKQLESLPKSFSKFHTDIRRGIWGRAGGTFLWIHIVLKKIRRLKFPTLKKIKEITEETPQELDELYTNLFRDACRGKHAIAILAWVTFAKIPLFLSELETAVAVMVTNSDNWVDCLEEKVSLDADLIRNTLGTLIDIIDEKLFLIHQSLLDFLKSRPQIWYEGDLELRLPQPNLELGRTCIRYLSFGNITIRRDSISVEGCWARATEPTFLLYASSWWHEHIDSIHDVKDNLGMLTRVIHCLIKEHGRLGLRSSWLHSQSSIFDFCLEFDIGWLARGLADPSIPWDFPHTFSSHDLVEAAQWAPNVLNHLLQDGFQITPEVILAAAGGPSWEESLEILLEKRGDEIQITPEVVLEAVMSLYGWGALEFLLEKRGDEIQITPKVVTVAARAGFETLKLLLEKRGDEIQITPEVVTAAVRDSDYEGRVLEVLLENRGDEIPTTPEVVIAAAGHRSDNFKLLLEKRGDEIQITPELVIRAASGSHKNLKLLLENRGDEVQITPELVIAAAGHHSDNFKLLLEKGGDEIQITPELVIEAASWSHKNLKLLLENRGNEIQITPEVVMAAAGSDVETLKLLLEKRSYEIQITPEVVIRALSGYQNLKLLLEKRGNEIQITPEIIIAAAAARGPFGGTNLKLLLEERGDEIQITREVVAAVAASHYPDSFKLLLEKRGDEIQITPEVVKAAAGMDSETMKLLLEKRGGEIQITPEMLIAAAGKGYASGVLELMLDYRGDEIQTLLISRDLDSGKKIEELTRYEFLELCEIADGNSG</sequence>
<keyword evidence="1" id="KW-0677">Repeat</keyword>
<feature type="region of interest" description="Disordered" evidence="2">
    <location>
        <begin position="1"/>
        <end position="29"/>
    </location>
</feature>
<dbReference type="EMBL" id="CABFNQ020000444">
    <property type="protein sequence ID" value="CAH0014975.1"/>
    <property type="molecule type" value="Genomic_DNA"/>
</dbReference>
<gene>
    <name evidence="4" type="ORF">CRHIZ90672A_00000815</name>
</gene>
<proteinExistence type="predicted"/>
<dbReference type="InterPro" id="IPR056884">
    <property type="entry name" value="NPHP3-like_N"/>
</dbReference>